<dbReference type="eggNOG" id="COG0658">
    <property type="taxonomic scope" value="Bacteria"/>
</dbReference>
<evidence type="ECO:0000256" key="2">
    <source>
        <dbReference type="ARBA" id="ARBA00022475"/>
    </source>
</evidence>
<keyword evidence="2" id="KW-1003">Cell membrane</keyword>
<feature type="domain" description="ComEC/Rec2-related protein" evidence="7">
    <location>
        <begin position="180"/>
        <end position="415"/>
    </location>
</feature>
<dbReference type="HOGENOM" id="CLU_617809_0_0_0"/>
<keyword evidence="5 6" id="KW-0472">Membrane</keyword>
<accession>H2J7J6</accession>
<proteinExistence type="predicted"/>
<feature type="transmembrane region" description="Helical" evidence="6">
    <location>
        <begin position="45"/>
        <end position="65"/>
    </location>
</feature>
<dbReference type="InterPro" id="IPR004477">
    <property type="entry name" value="ComEC_N"/>
</dbReference>
<feature type="transmembrane region" description="Helical" evidence="6">
    <location>
        <begin position="228"/>
        <end position="256"/>
    </location>
</feature>
<feature type="transmembrane region" description="Helical" evidence="6">
    <location>
        <begin position="319"/>
        <end position="342"/>
    </location>
</feature>
<evidence type="ECO:0000256" key="1">
    <source>
        <dbReference type="ARBA" id="ARBA00004651"/>
    </source>
</evidence>
<evidence type="ECO:0000256" key="6">
    <source>
        <dbReference type="SAM" id="Phobius"/>
    </source>
</evidence>
<evidence type="ECO:0000259" key="7">
    <source>
        <dbReference type="Pfam" id="PF03772"/>
    </source>
</evidence>
<evidence type="ECO:0000256" key="4">
    <source>
        <dbReference type="ARBA" id="ARBA00022989"/>
    </source>
</evidence>
<dbReference type="PANTHER" id="PTHR30619:SF1">
    <property type="entry name" value="RECOMBINATION PROTEIN 2"/>
    <property type="match status" value="1"/>
</dbReference>
<feature type="transmembrane region" description="Helical" evidence="6">
    <location>
        <begin position="403"/>
        <end position="419"/>
    </location>
</feature>
<keyword evidence="3 6" id="KW-0812">Transmembrane</keyword>
<feature type="transmembrane region" description="Helical" evidence="6">
    <location>
        <begin position="262"/>
        <end position="283"/>
    </location>
</feature>
<reference evidence="9" key="2">
    <citation type="submission" date="2012-01" db="EMBL/GenBank/DDBJ databases">
        <title>Complete sequence of chromosome of Marinitoga piezophila KA3.</title>
        <authorList>
            <person name="Lucas S."/>
            <person name="Han J."/>
            <person name="Lapidus A."/>
            <person name="Cheng J.-F."/>
            <person name="Goodwin L."/>
            <person name="Pitluck S."/>
            <person name="Peters L."/>
            <person name="Mikhailova N."/>
            <person name="Teshima H."/>
            <person name="Detter J.C."/>
            <person name="Han C."/>
            <person name="Tapia R."/>
            <person name="Land M."/>
            <person name="Hauser L."/>
            <person name="Kyrpides N."/>
            <person name="Ivanova N."/>
            <person name="Pagani I."/>
            <person name="Jebbar M."/>
            <person name="Vannier P."/>
            <person name="Oger P."/>
            <person name="Cario A."/>
            <person name="Bartlett D."/>
            <person name="Noll K.M."/>
            <person name="Woyke T."/>
        </authorList>
    </citation>
    <scope>NUCLEOTIDE SEQUENCE [LARGE SCALE GENOMIC DNA]</scope>
    <source>
        <strain evidence="9">DSM 14283 / JCM 11233 / KA3</strain>
    </source>
</reference>
<dbReference type="STRING" id="443254.Marpi_2114"/>
<protein>
    <submittedName>
        <fullName evidence="8">Putative membrane metal-binding protein</fullName>
    </submittedName>
</protein>
<keyword evidence="9" id="KW-1185">Reference proteome</keyword>
<evidence type="ECO:0000256" key="5">
    <source>
        <dbReference type="ARBA" id="ARBA00023136"/>
    </source>
</evidence>
<dbReference type="AlphaFoldDB" id="H2J7J6"/>
<sequence>MPFFVTLFSVAITIILLIKVKMITTAIIFMAVVFFINKYSLKTKALFLIIIGLIVFRTLFITNVLPDNLNNIDLGILGYITDKNYNQFKVKTEKIFFENKWVDYNKTLYFNYNKFSVDPFEIGNKVYIYGSYLNGRFNAEYMANSNEGSIYSIRNYFKKRIYNHYDYSTNNILFSILFGGISPTYSKIYKEAGLLHLFAVSGFHVYLLYFAIYYIFSKTLIHIHYRRIFTIIILLFYLAASGFSPSATRAVLLLIFVELSKIFGFNIDTLNLLGIVGIINLLYNPYSILSPGFLMSYFASFSILFSLKYTKNPFIITLSAYLAVAPWSIIFFNGISLLGIFLSIIITPIIYAIMFFGVIAILFPIPHFLGIWIDYSLKGFNEFLIFLNSKIPYIIFNDNSAKFISYFISIIILFLFHMIKPQIFSNRLQEVI</sequence>
<dbReference type="OrthoDB" id="9761531at2"/>
<feature type="transmembrane region" description="Helical" evidence="6">
    <location>
        <begin position="349"/>
        <end position="373"/>
    </location>
</feature>
<gene>
    <name evidence="8" type="ordered locus">Marpi_2114</name>
</gene>
<feature type="transmembrane region" description="Helical" evidence="6">
    <location>
        <begin position="288"/>
        <end position="307"/>
    </location>
</feature>
<dbReference type="Proteomes" id="UP000007161">
    <property type="component" value="Chromosome"/>
</dbReference>
<dbReference type="RefSeq" id="WP_014297559.1">
    <property type="nucleotide sequence ID" value="NC_016751.1"/>
</dbReference>
<dbReference type="GO" id="GO:0005886">
    <property type="term" value="C:plasma membrane"/>
    <property type="evidence" value="ECO:0007669"/>
    <property type="project" value="UniProtKB-SubCell"/>
</dbReference>
<dbReference type="EMBL" id="CP003257">
    <property type="protein sequence ID" value="AEX86489.1"/>
    <property type="molecule type" value="Genomic_DNA"/>
</dbReference>
<dbReference type="Pfam" id="PF03772">
    <property type="entry name" value="Competence"/>
    <property type="match status" value="1"/>
</dbReference>
<dbReference type="KEGG" id="mpz:Marpi_2114"/>
<keyword evidence="4 6" id="KW-1133">Transmembrane helix</keyword>
<evidence type="ECO:0000313" key="8">
    <source>
        <dbReference type="EMBL" id="AEX86489.1"/>
    </source>
</evidence>
<dbReference type="NCBIfam" id="TIGR00360">
    <property type="entry name" value="ComEC_N-term"/>
    <property type="match status" value="1"/>
</dbReference>
<dbReference type="InterPro" id="IPR052159">
    <property type="entry name" value="Competence_DNA_uptake"/>
</dbReference>
<feature type="transmembrane region" description="Helical" evidence="6">
    <location>
        <begin position="6"/>
        <end position="36"/>
    </location>
</feature>
<reference evidence="8 9" key="1">
    <citation type="journal article" date="2012" name="J. Bacteriol.">
        <title>Complete Genome Sequence of the Thermophilic, Piezophilic, Heterotrophic Bacterium Marinitoga piezophila KA3.</title>
        <authorList>
            <person name="Lucas S."/>
            <person name="Han J."/>
            <person name="Lapidus A."/>
            <person name="Cheng J.F."/>
            <person name="Goodwin L.A."/>
            <person name="Pitluck S."/>
            <person name="Peters L."/>
            <person name="Mikhailova N."/>
            <person name="Teshima H."/>
            <person name="Detter J.C."/>
            <person name="Han C."/>
            <person name="Tapia R."/>
            <person name="Land M."/>
            <person name="Hauser L."/>
            <person name="Kyrpides N.C."/>
            <person name="Ivanova N."/>
            <person name="Pagani I."/>
            <person name="Vannier P."/>
            <person name="Oger P."/>
            <person name="Bartlett D.H."/>
            <person name="Noll K.M."/>
            <person name="Woyke T."/>
            <person name="Jebbar M."/>
        </authorList>
    </citation>
    <scope>NUCLEOTIDE SEQUENCE [LARGE SCALE GENOMIC DNA]</scope>
    <source>
        <strain evidence="9">DSM 14283 / JCM 11233 / KA3</strain>
    </source>
</reference>
<comment type="subcellular location">
    <subcellularLocation>
        <location evidence="1">Cell membrane</location>
        <topology evidence="1">Multi-pass membrane protein</topology>
    </subcellularLocation>
</comment>
<organism evidence="8 9">
    <name type="scientific">Marinitoga piezophila (strain DSM 14283 / JCM 11233 / KA3)</name>
    <dbReference type="NCBI Taxonomy" id="443254"/>
    <lineage>
        <taxon>Bacteria</taxon>
        <taxon>Thermotogati</taxon>
        <taxon>Thermotogota</taxon>
        <taxon>Thermotogae</taxon>
        <taxon>Petrotogales</taxon>
        <taxon>Petrotogaceae</taxon>
        <taxon>Marinitoga</taxon>
    </lineage>
</organism>
<feature type="transmembrane region" description="Helical" evidence="6">
    <location>
        <begin position="194"/>
        <end position="216"/>
    </location>
</feature>
<name>H2J7J6_MARPK</name>
<evidence type="ECO:0000313" key="9">
    <source>
        <dbReference type="Proteomes" id="UP000007161"/>
    </source>
</evidence>
<evidence type="ECO:0000256" key="3">
    <source>
        <dbReference type="ARBA" id="ARBA00022692"/>
    </source>
</evidence>
<dbReference type="PANTHER" id="PTHR30619">
    <property type="entry name" value="DNA INTERNALIZATION/COMPETENCE PROTEIN COMEC/REC2"/>
    <property type="match status" value="1"/>
</dbReference>